<dbReference type="RefSeq" id="WP_284216195.1">
    <property type="nucleotide sequence ID" value="NZ_BSOT01000005.1"/>
</dbReference>
<dbReference type="SUPFAM" id="SSF101744">
    <property type="entry name" value="Rof/RNase P subunit-like"/>
    <property type="match status" value="1"/>
</dbReference>
<organism evidence="1 2">
    <name type="scientific">Agaribacter marinus</name>
    <dbReference type="NCBI Taxonomy" id="1431249"/>
    <lineage>
        <taxon>Bacteria</taxon>
        <taxon>Pseudomonadati</taxon>
        <taxon>Pseudomonadota</taxon>
        <taxon>Gammaproteobacteria</taxon>
        <taxon>Alteromonadales</taxon>
        <taxon>Alteromonadaceae</taxon>
        <taxon>Agaribacter</taxon>
    </lineage>
</organism>
<reference evidence="1" key="2">
    <citation type="submission" date="2023-01" db="EMBL/GenBank/DDBJ databases">
        <title>Draft genome sequence of Agaribacter marinus strain NBRC 110023.</title>
        <authorList>
            <person name="Sun Q."/>
            <person name="Mori K."/>
        </authorList>
    </citation>
    <scope>NUCLEOTIDE SEQUENCE</scope>
    <source>
        <strain evidence="1">NBRC 110023</strain>
    </source>
</reference>
<protein>
    <submittedName>
        <fullName evidence="1">Uncharacterized protein</fullName>
    </submittedName>
</protein>
<dbReference type="InterPro" id="IPR009778">
    <property type="entry name" value="ROF"/>
</dbReference>
<dbReference type="InterPro" id="IPR023534">
    <property type="entry name" value="Rof/RNase_P-like"/>
</dbReference>
<evidence type="ECO:0000313" key="1">
    <source>
        <dbReference type="EMBL" id="GLR69888.1"/>
    </source>
</evidence>
<gene>
    <name evidence="1" type="ORF">GCM10007852_07960</name>
</gene>
<dbReference type="AlphaFoldDB" id="A0AA37WHB6"/>
<dbReference type="Proteomes" id="UP001156601">
    <property type="component" value="Unassembled WGS sequence"/>
</dbReference>
<proteinExistence type="predicted"/>
<dbReference type="EMBL" id="BSOT01000005">
    <property type="protein sequence ID" value="GLR69888.1"/>
    <property type="molecule type" value="Genomic_DNA"/>
</dbReference>
<dbReference type="Pfam" id="PF07073">
    <property type="entry name" value="ROF"/>
    <property type="match status" value="1"/>
</dbReference>
<reference evidence="1" key="1">
    <citation type="journal article" date="2014" name="Int. J. Syst. Evol. Microbiol.">
        <title>Complete genome sequence of Corynebacterium casei LMG S-19264T (=DSM 44701T), isolated from a smear-ripened cheese.</title>
        <authorList>
            <consortium name="US DOE Joint Genome Institute (JGI-PGF)"/>
            <person name="Walter F."/>
            <person name="Albersmeier A."/>
            <person name="Kalinowski J."/>
            <person name="Ruckert C."/>
        </authorList>
    </citation>
    <scope>NUCLEOTIDE SEQUENCE</scope>
    <source>
        <strain evidence="1">NBRC 110023</strain>
    </source>
</reference>
<sequence>MPISCQQYDYVEIACMYKYLLEVRLQSGKLLVGKACDTAKNTDRNECIKLDISGEYVLTELDEIHSFRALVKNPHFSEIIFD</sequence>
<evidence type="ECO:0000313" key="2">
    <source>
        <dbReference type="Proteomes" id="UP001156601"/>
    </source>
</evidence>
<accession>A0AA37WHB6</accession>
<name>A0AA37WHB6_9ALTE</name>
<dbReference type="Gene3D" id="2.30.30.400">
    <property type="entry name" value="Rof-like"/>
    <property type="match status" value="1"/>
</dbReference>
<comment type="caution">
    <text evidence="1">The sequence shown here is derived from an EMBL/GenBank/DDBJ whole genome shotgun (WGS) entry which is preliminary data.</text>
</comment>
<dbReference type="InterPro" id="IPR038626">
    <property type="entry name" value="Rof-like_sf"/>
</dbReference>
<keyword evidence="2" id="KW-1185">Reference proteome</keyword>